<dbReference type="VEuPathDB" id="FungiDB:AMAG_19665"/>
<organism evidence="1 2">
    <name type="scientific">Allomyces macrogynus (strain ATCC 38327)</name>
    <name type="common">Allomyces javanicus var. macrogynus</name>
    <dbReference type="NCBI Taxonomy" id="578462"/>
    <lineage>
        <taxon>Eukaryota</taxon>
        <taxon>Fungi</taxon>
        <taxon>Fungi incertae sedis</taxon>
        <taxon>Blastocladiomycota</taxon>
        <taxon>Blastocladiomycetes</taxon>
        <taxon>Blastocladiales</taxon>
        <taxon>Blastocladiaceae</taxon>
        <taxon>Allomyces</taxon>
    </lineage>
</organism>
<dbReference type="EMBL" id="GG745352">
    <property type="protein sequence ID" value="KNE67190.1"/>
    <property type="molecule type" value="Genomic_DNA"/>
</dbReference>
<accession>A0A0L0SXR4</accession>
<dbReference type="Proteomes" id="UP000054350">
    <property type="component" value="Unassembled WGS sequence"/>
</dbReference>
<protein>
    <submittedName>
        <fullName evidence="1">Uncharacterized protein</fullName>
    </submittedName>
</protein>
<reference evidence="2" key="2">
    <citation type="submission" date="2009-11" db="EMBL/GenBank/DDBJ databases">
        <title>The Genome Sequence of Allomyces macrogynus strain ATCC 38327.</title>
        <authorList>
            <consortium name="The Broad Institute Genome Sequencing Platform"/>
            <person name="Russ C."/>
            <person name="Cuomo C."/>
            <person name="Shea T."/>
            <person name="Young S.K."/>
            <person name="Zeng Q."/>
            <person name="Koehrsen M."/>
            <person name="Haas B."/>
            <person name="Borodovsky M."/>
            <person name="Guigo R."/>
            <person name="Alvarado L."/>
            <person name="Berlin A."/>
            <person name="Borenstein D."/>
            <person name="Chen Z."/>
            <person name="Engels R."/>
            <person name="Freedman E."/>
            <person name="Gellesch M."/>
            <person name="Goldberg J."/>
            <person name="Griggs A."/>
            <person name="Gujja S."/>
            <person name="Heiman D."/>
            <person name="Hepburn T."/>
            <person name="Howarth C."/>
            <person name="Jen D."/>
            <person name="Larson L."/>
            <person name="Lewis B."/>
            <person name="Mehta T."/>
            <person name="Park D."/>
            <person name="Pearson M."/>
            <person name="Roberts A."/>
            <person name="Saif S."/>
            <person name="Shenoy N."/>
            <person name="Sisk P."/>
            <person name="Stolte C."/>
            <person name="Sykes S."/>
            <person name="Walk T."/>
            <person name="White J."/>
            <person name="Yandava C."/>
            <person name="Burger G."/>
            <person name="Gray M.W."/>
            <person name="Holland P.W.H."/>
            <person name="King N."/>
            <person name="Lang F.B.F."/>
            <person name="Roger A.J."/>
            <person name="Ruiz-Trillo I."/>
            <person name="Lander E."/>
            <person name="Nusbaum C."/>
        </authorList>
    </citation>
    <scope>NUCLEOTIDE SEQUENCE [LARGE SCALE GENOMIC DNA]</scope>
    <source>
        <strain evidence="2">ATCC 38327</strain>
    </source>
</reference>
<sequence length="112" mass="12994">MQGLPRLTVTSLELPLIEHVHLLLALTNLPPTLHTLALVDTNHGQQSIRSDVALWRAQVYPNYTSETLNRFLWSYIDLQIDFMLKMDLEINLPLTNRFTDRSTSQIRFFGRS</sequence>
<name>A0A0L0SXR4_ALLM3</name>
<gene>
    <name evidence="1" type="ORF">AMAG_19665</name>
</gene>
<dbReference type="AlphaFoldDB" id="A0A0L0SXR4"/>
<evidence type="ECO:0000313" key="2">
    <source>
        <dbReference type="Proteomes" id="UP000054350"/>
    </source>
</evidence>
<evidence type="ECO:0000313" key="1">
    <source>
        <dbReference type="EMBL" id="KNE67190.1"/>
    </source>
</evidence>
<keyword evidence="2" id="KW-1185">Reference proteome</keyword>
<reference evidence="1 2" key="1">
    <citation type="submission" date="2009-11" db="EMBL/GenBank/DDBJ databases">
        <title>Annotation of Allomyces macrogynus ATCC 38327.</title>
        <authorList>
            <consortium name="The Broad Institute Genome Sequencing Platform"/>
            <person name="Russ C."/>
            <person name="Cuomo C."/>
            <person name="Burger G."/>
            <person name="Gray M.W."/>
            <person name="Holland P.W.H."/>
            <person name="King N."/>
            <person name="Lang F.B.F."/>
            <person name="Roger A.J."/>
            <person name="Ruiz-Trillo I."/>
            <person name="Young S.K."/>
            <person name="Zeng Q."/>
            <person name="Gargeya S."/>
            <person name="Fitzgerald M."/>
            <person name="Haas B."/>
            <person name="Abouelleil A."/>
            <person name="Alvarado L."/>
            <person name="Arachchi H.M."/>
            <person name="Berlin A."/>
            <person name="Chapman S.B."/>
            <person name="Gearin G."/>
            <person name="Goldberg J."/>
            <person name="Griggs A."/>
            <person name="Gujja S."/>
            <person name="Hansen M."/>
            <person name="Heiman D."/>
            <person name="Howarth C."/>
            <person name="Larimer J."/>
            <person name="Lui A."/>
            <person name="MacDonald P.J.P."/>
            <person name="McCowen C."/>
            <person name="Montmayeur A."/>
            <person name="Murphy C."/>
            <person name="Neiman D."/>
            <person name="Pearson M."/>
            <person name="Priest M."/>
            <person name="Roberts A."/>
            <person name="Saif S."/>
            <person name="Shea T."/>
            <person name="Sisk P."/>
            <person name="Stolte C."/>
            <person name="Sykes S."/>
            <person name="Wortman J."/>
            <person name="Nusbaum C."/>
            <person name="Birren B."/>
        </authorList>
    </citation>
    <scope>NUCLEOTIDE SEQUENCE [LARGE SCALE GENOMIC DNA]</scope>
    <source>
        <strain evidence="1 2">ATCC 38327</strain>
    </source>
</reference>
<proteinExistence type="predicted"/>